<comment type="caution">
    <text evidence="1">The sequence shown here is derived from an EMBL/GenBank/DDBJ whole genome shotgun (WGS) entry which is preliminary data.</text>
</comment>
<organism evidence="1 2">
    <name type="scientific">Serratia grimesii</name>
    <dbReference type="NCBI Taxonomy" id="82995"/>
    <lineage>
        <taxon>Bacteria</taxon>
        <taxon>Pseudomonadati</taxon>
        <taxon>Pseudomonadota</taxon>
        <taxon>Gammaproteobacteria</taxon>
        <taxon>Enterobacterales</taxon>
        <taxon>Yersiniaceae</taxon>
        <taxon>Serratia</taxon>
    </lineage>
</organism>
<dbReference type="AlphaFoldDB" id="A0A9C7QYB1"/>
<reference evidence="1 2" key="1">
    <citation type="journal article" date="2018" name="Nat. Biotechnol.">
        <title>A standardized bacterial taxonomy based on genome phylogeny substantially revises the tree of life.</title>
        <authorList>
            <person name="Parks D.H."/>
            <person name="Chuvochina M."/>
            <person name="Waite D.W."/>
            <person name="Rinke C."/>
            <person name="Skarshewski A."/>
            <person name="Chaumeil P.A."/>
            <person name="Hugenholtz P."/>
        </authorList>
    </citation>
    <scope>NUCLEOTIDE SEQUENCE [LARGE SCALE GENOMIC DNA]</scope>
    <source>
        <strain evidence="1">UBA11264</strain>
    </source>
</reference>
<dbReference type="Proteomes" id="UP000262210">
    <property type="component" value="Unassembled WGS sequence"/>
</dbReference>
<evidence type="ECO:0000313" key="2">
    <source>
        <dbReference type="Proteomes" id="UP000262210"/>
    </source>
</evidence>
<gene>
    <name evidence="1" type="ORF">DHV72_15365</name>
</gene>
<accession>A0A9C7QYB1</accession>
<protein>
    <submittedName>
        <fullName evidence="1">Uncharacterized protein</fullName>
    </submittedName>
</protein>
<evidence type="ECO:0000313" key="1">
    <source>
        <dbReference type="EMBL" id="HCK01378.1"/>
    </source>
</evidence>
<name>A0A9C7QYB1_9GAMM</name>
<proteinExistence type="predicted"/>
<dbReference type="EMBL" id="DPSM01000021">
    <property type="protein sequence ID" value="HCK01378.1"/>
    <property type="molecule type" value="Genomic_DNA"/>
</dbReference>
<sequence length="78" mass="8555">MQGSLINGPGWQAERVMVMATACQTIGTLARKDISGWAWRAQPVNSAFLSCRLTVIAARFLPQFVSNGSGKGWLKRFL</sequence>